<dbReference type="RefSeq" id="WP_209532764.1">
    <property type="nucleotide sequence ID" value="NZ_JAEEGA010000026.1"/>
</dbReference>
<dbReference type="PANTHER" id="PTHR12121:SF36">
    <property type="entry name" value="ENDONUCLEASE_EXONUCLEASE_PHOSPHATASE DOMAIN-CONTAINING PROTEIN"/>
    <property type="match status" value="1"/>
</dbReference>
<keyword evidence="2" id="KW-0255">Endonuclease</keyword>
<keyword evidence="2" id="KW-0378">Hydrolase</keyword>
<dbReference type="Proteomes" id="UP000674938">
    <property type="component" value="Unassembled WGS sequence"/>
</dbReference>
<dbReference type="Gene3D" id="3.60.10.10">
    <property type="entry name" value="Endonuclease/exonuclease/phosphatase"/>
    <property type="match status" value="1"/>
</dbReference>
<dbReference type="EMBL" id="JAEEGA010000026">
    <property type="protein sequence ID" value="MBP1044362.1"/>
    <property type="molecule type" value="Genomic_DNA"/>
</dbReference>
<dbReference type="GO" id="GO:0000175">
    <property type="term" value="F:3'-5'-RNA exonuclease activity"/>
    <property type="evidence" value="ECO:0007669"/>
    <property type="project" value="TreeGrafter"/>
</dbReference>
<dbReference type="InterPro" id="IPR005135">
    <property type="entry name" value="Endo/exonuclease/phosphatase"/>
</dbReference>
<evidence type="ECO:0000259" key="1">
    <source>
        <dbReference type="Pfam" id="PF03372"/>
    </source>
</evidence>
<organism evidence="2 3">
    <name type="scientific">Vagococcus allomyrinae</name>
    <dbReference type="NCBI Taxonomy" id="2794353"/>
    <lineage>
        <taxon>Bacteria</taxon>
        <taxon>Bacillati</taxon>
        <taxon>Bacillota</taxon>
        <taxon>Bacilli</taxon>
        <taxon>Lactobacillales</taxon>
        <taxon>Enterococcaceae</taxon>
        <taxon>Vagococcus</taxon>
    </lineage>
</organism>
<evidence type="ECO:0000313" key="2">
    <source>
        <dbReference type="EMBL" id="MBP1044362.1"/>
    </source>
</evidence>
<evidence type="ECO:0000313" key="3">
    <source>
        <dbReference type="Proteomes" id="UP000674938"/>
    </source>
</evidence>
<dbReference type="AlphaFoldDB" id="A0A940PAM8"/>
<feature type="domain" description="Endonuclease/exonuclease/phosphatase" evidence="1">
    <location>
        <begin position="7"/>
        <end position="249"/>
    </location>
</feature>
<dbReference type="SUPFAM" id="SSF56219">
    <property type="entry name" value="DNase I-like"/>
    <property type="match status" value="1"/>
</dbReference>
<dbReference type="CDD" id="cd09083">
    <property type="entry name" value="EEP-1"/>
    <property type="match status" value="1"/>
</dbReference>
<reference evidence="2" key="1">
    <citation type="submission" date="2020-12" db="EMBL/GenBank/DDBJ databases">
        <title>Vagococcus allomyrinae sp. nov. and Enterococcus lavae sp. nov., isolated from the larvae of Allomyrina dichotoma.</title>
        <authorList>
            <person name="Lee S.D."/>
        </authorList>
    </citation>
    <scope>NUCLEOTIDE SEQUENCE</scope>
    <source>
        <strain evidence="2">BWB3-3</strain>
    </source>
</reference>
<dbReference type="GO" id="GO:0004519">
    <property type="term" value="F:endonuclease activity"/>
    <property type="evidence" value="ECO:0007669"/>
    <property type="project" value="UniProtKB-KW"/>
</dbReference>
<dbReference type="InterPro" id="IPR050410">
    <property type="entry name" value="CCR4/nocturin_mRNA_transcr"/>
</dbReference>
<keyword evidence="3" id="KW-1185">Reference proteome</keyword>
<protein>
    <submittedName>
        <fullName evidence="2">Endonuclease/exonuclease/phosphatase family protein</fullName>
    </submittedName>
</protein>
<comment type="caution">
    <text evidence="2">The sequence shown here is derived from an EMBL/GenBank/DDBJ whole genome shotgun (WGS) entry which is preliminary data.</text>
</comment>
<dbReference type="PANTHER" id="PTHR12121">
    <property type="entry name" value="CARBON CATABOLITE REPRESSOR PROTEIN 4"/>
    <property type="match status" value="1"/>
</dbReference>
<keyword evidence="2" id="KW-0540">Nuclease</keyword>
<dbReference type="Pfam" id="PF03372">
    <property type="entry name" value="Exo_endo_phos"/>
    <property type="match status" value="1"/>
</dbReference>
<gene>
    <name evidence="2" type="ORF">I6N95_25460</name>
</gene>
<accession>A0A940PAM8</accession>
<sequence>MEKITIATYNIRTDTEADGNWSWTNRRAHVLNLIRYHDWDIFGAQEVQPHQLADLKSLTDYGVVGLAREDGINQGEYNALFYKKEQFDLLRTESFWLSETPAIPSIHPTAGCPRVCVCAFLRSKETGTEFAVATTHLDHISEESRLFGANIILEHCLSKITDQPLVLVGDFNAPPTEATYHLLNQSLRDAKKQPDTTFYGPLGTFQDFDYDKPWSDFEEIDYVFVSQQLTVEKVGVLTDNCDGRYPSDHFPVVATVQI</sequence>
<name>A0A940PAM8_9ENTE</name>
<proteinExistence type="predicted"/>
<dbReference type="InterPro" id="IPR036691">
    <property type="entry name" value="Endo/exonu/phosph_ase_sf"/>
</dbReference>